<dbReference type="EMBL" id="JAANXD010000093">
    <property type="protein sequence ID" value="MBS1259417.1"/>
    <property type="molecule type" value="Genomic_DNA"/>
</dbReference>
<protein>
    <recommendedName>
        <fullName evidence="3">PDZ domain-containing protein</fullName>
    </recommendedName>
</protein>
<dbReference type="CDD" id="cd06779">
    <property type="entry name" value="cpPDZ_Deg_HtrA-like"/>
    <property type="match status" value="1"/>
</dbReference>
<accession>A0A941W5F1</accession>
<sequence>MLNRKLLFIAVIIVMGMGCHSVTSIVETDRLRNFPAEINAGDIVHIATGEKITFAQLADSLDGTRIVYVGESHSNKESHELELRVLEEFYKRNGGNIAVGMEMFKRPYQDILDKWTGGEISEKELLFSTDWDGEWGYDYKHYKGIMDFVRDNKIPVVALNIKRAFQKKISRKGIEGLSEEERKALPEIDTTDIYHRRYLEKIMKGHGDTDMSEAFERFYLIQCVWEDVMADSILKYLSSPDGKGRNLLVFAGGGHIIYHFGIPKRVYRSNHLPYITITTYELRDLSPEDDHPLFASDIPLQPADYVNVVELAKDKEPKVMLGVIIRKAYDKKEEEEKEEQKEQGKQEKKETEQEHRVAIESVREESPAWKAGLKAGDIILSMDGENVGKVFDVIYHVRQKKAGDTCLIEILRGEEKMFVEVTFFETKGHGKK</sequence>
<dbReference type="PROSITE" id="PS51257">
    <property type="entry name" value="PROKAR_LIPOPROTEIN"/>
    <property type="match status" value="1"/>
</dbReference>
<dbReference type="SMART" id="SM00228">
    <property type="entry name" value="PDZ"/>
    <property type="match status" value="1"/>
</dbReference>
<dbReference type="InterPro" id="IPR001478">
    <property type="entry name" value="PDZ"/>
</dbReference>
<dbReference type="InterPro" id="IPR036034">
    <property type="entry name" value="PDZ_sf"/>
</dbReference>
<evidence type="ECO:0000259" key="3">
    <source>
        <dbReference type="PROSITE" id="PS50106"/>
    </source>
</evidence>
<dbReference type="InterPro" id="IPR007314">
    <property type="entry name" value="Cofac_haem-bd_dom"/>
</dbReference>
<gene>
    <name evidence="4" type="ORF">MAG551_02487</name>
</gene>
<dbReference type="PANTHER" id="PTHR42837">
    <property type="entry name" value="REGULATOR OF SIGMA-E PROTEASE RSEP"/>
    <property type="match status" value="1"/>
</dbReference>
<dbReference type="Pfam" id="PF13180">
    <property type="entry name" value="PDZ_2"/>
    <property type="match status" value="1"/>
</dbReference>
<dbReference type="AlphaFoldDB" id="A0A941W5F1"/>
<name>A0A941W5F1_9BACT</name>
<dbReference type="GO" id="GO:0004222">
    <property type="term" value="F:metalloendopeptidase activity"/>
    <property type="evidence" value="ECO:0007669"/>
    <property type="project" value="InterPro"/>
</dbReference>
<dbReference type="SUPFAM" id="SSF159501">
    <property type="entry name" value="EreA/ChaN-like"/>
    <property type="match status" value="1"/>
</dbReference>
<dbReference type="GO" id="GO:0006508">
    <property type="term" value="P:proteolysis"/>
    <property type="evidence" value="ECO:0007669"/>
    <property type="project" value="InterPro"/>
</dbReference>
<comment type="cofactor">
    <cofactor evidence="1">
        <name>Zn(2+)</name>
        <dbReference type="ChEBI" id="CHEBI:29105"/>
    </cofactor>
</comment>
<dbReference type="Gene3D" id="2.30.42.10">
    <property type="match status" value="1"/>
</dbReference>
<dbReference type="InterPro" id="IPR004387">
    <property type="entry name" value="Pept_M50_Zn"/>
</dbReference>
<dbReference type="Proteomes" id="UP000722750">
    <property type="component" value="Unassembled WGS sequence"/>
</dbReference>
<dbReference type="Pfam" id="PF04187">
    <property type="entry name" value="Cofac_haem_bdg"/>
    <property type="match status" value="1"/>
</dbReference>
<evidence type="ECO:0000256" key="2">
    <source>
        <dbReference type="SAM" id="MobiDB-lite"/>
    </source>
</evidence>
<proteinExistence type="predicted"/>
<feature type="domain" description="PDZ" evidence="3">
    <location>
        <begin position="308"/>
        <end position="387"/>
    </location>
</feature>
<dbReference type="SUPFAM" id="SSF50156">
    <property type="entry name" value="PDZ domain-like"/>
    <property type="match status" value="1"/>
</dbReference>
<organism evidence="4 5">
    <name type="scientific">Candidatus Scalindua arabica</name>
    <dbReference type="NCBI Taxonomy" id="1127984"/>
    <lineage>
        <taxon>Bacteria</taxon>
        <taxon>Pseudomonadati</taxon>
        <taxon>Planctomycetota</taxon>
        <taxon>Candidatus Brocadiia</taxon>
        <taxon>Candidatus Brocadiales</taxon>
        <taxon>Candidatus Scalinduaceae</taxon>
        <taxon>Candidatus Scalindua</taxon>
    </lineage>
</organism>
<feature type="region of interest" description="Disordered" evidence="2">
    <location>
        <begin position="332"/>
        <end position="354"/>
    </location>
</feature>
<dbReference type="PANTHER" id="PTHR42837:SF2">
    <property type="entry name" value="MEMBRANE METALLOPROTEASE ARASP2, CHLOROPLASTIC-RELATED"/>
    <property type="match status" value="1"/>
</dbReference>
<evidence type="ECO:0000313" key="5">
    <source>
        <dbReference type="Proteomes" id="UP000722750"/>
    </source>
</evidence>
<dbReference type="CDD" id="cd14727">
    <property type="entry name" value="ChanN-like"/>
    <property type="match status" value="1"/>
</dbReference>
<dbReference type="GO" id="GO:0016020">
    <property type="term" value="C:membrane"/>
    <property type="evidence" value="ECO:0007669"/>
    <property type="project" value="InterPro"/>
</dbReference>
<evidence type="ECO:0000313" key="4">
    <source>
        <dbReference type="EMBL" id="MBS1259417.1"/>
    </source>
</evidence>
<evidence type="ECO:0000256" key="1">
    <source>
        <dbReference type="ARBA" id="ARBA00001947"/>
    </source>
</evidence>
<comment type="caution">
    <text evidence="4">The sequence shown here is derived from an EMBL/GenBank/DDBJ whole genome shotgun (WGS) entry which is preliminary data.</text>
</comment>
<dbReference type="PROSITE" id="PS50106">
    <property type="entry name" value="PDZ"/>
    <property type="match status" value="1"/>
</dbReference>
<reference evidence="4" key="1">
    <citation type="journal article" date="2021" name="ISME J.">
        <title>Fine-scale metabolic discontinuity in a stratified prokaryote microbiome of a Red Sea deep halocline.</title>
        <authorList>
            <person name="Michoud G."/>
            <person name="Ngugi D.K."/>
            <person name="Barozzi A."/>
            <person name="Merlino G."/>
            <person name="Calleja M.L."/>
            <person name="Delgado-Huertas A."/>
            <person name="Moran X.A.G."/>
            <person name="Daffonchio D."/>
        </authorList>
    </citation>
    <scope>NUCLEOTIDE SEQUENCE</scope>
    <source>
        <strain evidence="4">SuakinDeep_MAG55_1</strain>
    </source>
</reference>
<dbReference type="Gene3D" id="3.40.50.11550">
    <property type="match status" value="1"/>
</dbReference>